<dbReference type="GO" id="GO:0003677">
    <property type="term" value="F:DNA binding"/>
    <property type="evidence" value="ECO:0007669"/>
    <property type="project" value="UniProtKB-KW"/>
</dbReference>
<name>A0A235B4L3_9BACL</name>
<keyword evidence="5" id="KW-1185">Reference proteome</keyword>
<comment type="caution">
    <text evidence="4">The sequence shown here is derived from an EMBL/GenBank/DDBJ whole genome shotgun (WGS) entry which is preliminary data.</text>
</comment>
<reference evidence="4 5" key="1">
    <citation type="submission" date="2017-07" db="EMBL/GenBank/DDBJ databases">
        <title>The genome sequence of Paludifilum halophilum highlights mechanisms for microbial adaptation to high salt environemnts.</title>
        <authorList>
            <person name="Belbahri L."/>
        </authorList>
    </citation>
    <scope>NUCLEOTIDE SEQUENCE [LARGE SCALE GENOMIC DNA]</scope>
    <source>
        <strain evidence="4 5">DSM 102817</strain>
    </source>
</reference>
<evidence type="ECO:0000313" key="5">
    <source>
        <dbReference type="Proteomes" id="UP000215459"/>
    </source>
</evidence>
<protein>
    <recommendedName>
        <fullName evidence="3">Cas12f1-like TNB domain-containing protein</fullName>
    </recommendedName>
</protein>
<accession>A0A235B4L3</accession>
<dbReference type="InterPro" id="IPR010095">
    <property type="entry name" value="Cas12f1-like_TNB"/>
</dbReference>
<feature type="compositionally biased region" description="Basic and acidic residues" evidence="2">
    <location>
        <begin position="75"/>
        <end position="85"/>
    </location>
</feature>
<evidence type="ECO:0000256" key="1">
    <source>
        <dbReference type="ARBA" id="ARBA00023125"/>
    </source>
</evidence>
<sequence length="135" mass="14771">MIRSVVTKPCLGVPHGVPYRKRSVEPHPDPERVHRCPFCGYEQDRDVNAAINILQLARQKASSNSIRPGTGLRGECGRSRLDETRSSPFQWREVHGKGVAVSSSPDLCYHENGKGGHSGGRGRLFQASLPGMQPG</sequence>
<dbReference type="EMBL" id="NOWF01000007">
    <property type="protein sequence ID" value="OYD07248.1"/>
    <property type="molecule type" value="Genomic_DNA"/>
</dbReference>
<evidence type="ECO:0000259" key="3">
    <source>
        <dbReference type="Pfam" id="PF07282"/>
    </source>
</evidence>
<dbReference type="Pfam" id="PF07282">
    <property type="entry name" value="Cas12f1-like_TNB"/>
    <property type="match status" value="1"/>
</dbReference>
<dbReference type="AlphaFoldDB" id="A0A235B4L3"/>
<evidence type="ECO:0000313" key="4">
    <source>
        <dbReference type="EMBL" id="OYD07248.1"/>
    </source>
</evidence>
<feature type="domain" description="Cas12f1-like TNB" evidence="3">
    <location>
        <begin position="29"/>
        <end position="53"/>
    </location>
</feature>
<gene>
    <name evidence="4" type="ORF">CHM34_12765</name>
</gene>
<organism evidence="4 5">
    <name type="scientific">Paludifilum halophilum</name>
    <dbReference type="NCBI Taxonomy" id="1642702"/>
    <lineage>
        <taxon>Bacteria</taxon>
        <taxon>Bacillati</taxon>
        <taxon>Bacillota</taxon>
        <taxon>Bacilli</taxon>
        <taxon>Bacillales</taxon>
        <taxon>Thermoactinomycetaceae</taxon>
        <taxon>Paludifilum</taxon>
    </lineage>
</organism>
<proteinExistence type="predicted"/>
<keyword evidence="1" id="KW-0238">DNA-binding</keyword>
<feature type="region of interest" description="Disordered" evidence="2">
    <location>
        <begin position="59"/>
        <end position="87"/>
    </location>
</feature>
<dbReference type="Proteomes" id="UP000215459">
    <property type="component" value="Unassembled WGS sequence"/>
</dbReference>
<feature type="region of interest" description="Disordered" evidence="2">
    <location>
        <begin position="108"/>
        <end position="135"/>
    </location>
</feature>
<evidence type="ECO:0000256" key="2">
    <source>
        <dbReference type="SAM" id="MobiDB-lite"/>
    </source>
</evidence>